<accession>A0A8J3M1P9</accession>
<feature type="transmembrane region" description="Helical" evidence="5">
    <location>
        <begin position="88"/>
        <end position="106"/>
    </location>
</feature>
<dbReference type="InterPro" id="IPR003418">
    <property type="entry name" value="Fumarate_red_D"/>
</dbReference>
<dbReference type="NCBIfam" id="NF003977">
    <property type="entry name" value="PRK05470.1-1"/>
    <property type="match status" value="1"/>
</dbReference>
<dbReference type="Pfam" id="PF02313">
    <property type="entry name" value="Fumarate_red_D"/>
    <property type="match status" value="1"/>
</dbReference>
<dbReference type="GO" id="GO:0006106">
    <property type="term" value="P:fumarate metabolic process"/>
    <property type="evidence" value="ECO:0007669"/>
    <property type="project" value="InterPro"/>
</dbReference>
<reference evidence="6" key="1">
    <citation type="submission" date="2021-01" db="EMBL/GenBank/DDBJ databases">
        <title>Whole genome shotgun sequence of Planosporangium flavigriseum NBRC 105377.</title>
        <authorList>
            <person name="Komaki H."/>
            <person name="Tamura T."/>
        </authorList>
    </citation>
    <scope>NUCLEOTIDE SEQUENCE</scope>
    <source>
        <strain evidence="6">NBRC 105377</strain>
    </source>
</reference>
<evidence type="ECO:0000313" key="7">
    <source>
        <dbReference type="Proteomes" id="UP000653674"/>
    </source>
</evidence>
<dbReference type="GO" id="GO:0016020">
    <property type="term" value="C:membrane"/>
    <property type="evidence" value="ECO:0007669"/>
    <property type="project" value="InterPro"/>
</dbReference>
<keyword evidence="4 5" id="KW-0472">Membrane</keyword>
<keyword evidence="7" id="KW-1185">Reference proteome</keyword>
<evidence type="ECO:0000256" key="5">
    <source>
        <dbReference type="SAM" id="Phobius"/>
    </source>
</evidence>
<sequence>MLWLAFSAGGMLSALLVPVLLLLFGLAFPLGLLPAPDHAHLHALVRSPVTRLVLLALTVLALFHAAHRLRYTVRDGLQLKRLERLVDALCYGGAVAGSALAAYLLATIS</sequence>
<comment type="caution">
    <text evidence="6">The sequence shown here is derived from an EMBL/GenBank/DDBJ whole genome shotgun (WGS) entry which is preliminary data.</text>
</comment>
<evidence type="ECO:0000313" key="6">
    <source>
        <dbReference type="EMBL" id="GIG75105.1"/>
    </source>
</evidence>
<organism evidence="6 7">
    <name type="scientific">Planosporangium flavigriseum</name>
    <dbReference type="NCBI Taxonomy" id="373681"/>
    <lineage>
        <taxon>Bacteria</taxon>
        <taxon>Bacillati</taxon>
        <taxon>Actinomycetota</taxon>
        <taxon>Actinomycetes</taxon>
        <taxon>Micromonosporales</taxon>
        <taxon>Micromonosporaceae</taxon>
        <taxon>Planosporangium</taxon>
    </lineage>
</organism>
<protein>
    <submittedName>
        <fullName evidence="6">Fumarate reductase subunit D</fullName>
    </submittedName>
</protein>
<dbReference type="SUPFAM" id="SSF81343">
    <property type="entry name" value="Fumarate reductase respiratory complex transmembrane subunits"/>
    <property type="match status" value="1"/>
</dbReference>
<proteinExistence type="predicted"/>
<evidence type="ECO:0000256" key="3">
    <source>
        <dbReference type="ARBA" id="ARBA00022989"/>
    </source>
</evidence>
<dbReference type="InterPro" id="IPR034804">
    <property type="entry name" value="SQR/QFR_C/D"/>
</dbReference>
<dbReference type="EMBL" id="BONU01000026">
    <property type="protein sequence ID" value="GIG75105.1"/>
    <property type="molecule type" value="Genomic_DNA"/>
</dbReference>
<keyword evidence="1" id="KW-1003">Cell membrane</keyword>
<keyword evidence="2 5" id="KW-0812">Transmembrane</keyword>
<dbReference type="Gene3D" id="1.20.1300.10">
    <property type="entry name" value="Fumarate reductase/succinate dehydrogenase, transmembrane subunit"/>
    <property type="match status" value="1"/>
</dbReference>
<dbReference type="Proteomes" id="UP000653674">
    <property type="component" value="Unassembled WGS sequence"/>
</dbReference>
<keyword evidence="3 5" id="KW-1133">Transmembrane helix</keyword>
<evidence type="ECO:0000256" key="1">
    <source>
        <dbReference type="ARBA" id="ARBA00022475"/>
    </source>
</evidence>
<name>A0A8J3M1P9_9ACTN</name>
<evidence type="ECO:0000256" key="2">
    <source>
        <dbReference type="ARBA" id="ARBA00022692"/>
    </source>
</evidence>
<feature type="transmembrane region" description="Helical" evidence="5">
    <location>
        <begin position="51"/>
        <end position="67"/>
    </location>
</feature>
<gene>
    <name evidence="6" type="primary">frdD</name>
    <name evidence="6" type="ORF">Pfl04_35090</name>
</gene>
<evidence type="ECO:0000256" key="4">
    <source>
        <dbReference type="ARBA" id="ARBA00023136"/>
    </source>
</evidence>
<dbReference type="AlphaFoldDB" id="A0A8J3M1P9"/>